<dbReference type="Gene3D" id="3.40.50.720">
    <property type="entry name" value="NAD(P)-binding Rossmann-like Domain"/>
    <property type="match status" value="1"/>
</dbReference>
<feature type="domain" description="CoA-binding" evidence="1">
    <location>
        <begin position="18"/>
        <end position="115"/>
    </location>
</feature>
<keyword evidence="3" id="KW-1185">Reference proteome</keyword>
<evidence type="ECO:0000259" key="1">
    <source>
        <dbReference type="SMART" id="SM00881"/>
    </source>
</evidence>
<dbReference type="PANTHER" id="PTHR33303:SF2">
    <property type="entry name" value="COA-BINDING DOMAIN-CONTAINING PROTEIN"/>
    <property type="match status" value="1"/>
</dbReference>
<evidence type="ECO:0000313" key="3">
    <source>
        <dbReference type="Proteomes" id="UP001516472"/>
    </source>
</evidence>
<name>A0ABR9PW81_9BACT</name>
<dbReference type="Proteomes" id="UP001516472">
    <property type="component" value="Unassembled WGS sequence"/>
</dbReference>
<evidence type="ECO:0000313" key="2">
    <source>
        <dbReference type="EMBL" id="MBE4752194.1"/>
    </source>
</evidence>
<organism evidence="2 3">
    <name type="scientific">Corallococcus soli</name>
    <dbReference type="NCBI Taxonomy" id="2710757"/>
    <lineage>
        <taxon>Bacteria</taxon>
        <taxon>Pseudomonadati</taxon>
        <taxon>Myxococcota</taxon>
        <taxon>Myxococcia</taxon>
        <taxon>Myxococcales</taxon>
        <taxon>Cystobacterineae</taxon>
        <taxon>Myxococcaceae</taxon>
        <taxon>Corallococcus</taxon>
    </lineage>
</organism>
<protein>
    <submittedName>
        <fullName evidence="2">CoA-binding protein</fullName>
    </submittedName>
</protein>
<dbReference type="RefSeq" id="WP_193429389.1">
    <property type="nucleotide sequence ID" value="NZ_CBCSIP010000079.1"/>
</dbReference>
<accession>A0ABR9PW81</accession>
<dbReference type="InterPro" id="IPR036291">
    <property type="entry name" value="NAD(P)-bd_dom_sf"/>
</dbReference>
<dbReference type="Pfam" id="PF13380">
    <property type="entry name" value="CoA_binding_2"/>
    <property type="match status" value="1"/>
</dbReference>
<reference evidence="2 3" key="1">
    <citation type="submission" date="2020-02" db="EMBL/GenBank/DDBJ databases">
        <authorList>
            <person name="Babadi Z.K."/>
            <person name="Risdian C."/>
            <person name="Ebrahimipour G.H."/>
            <person name="Wink J."/>
        </authorList>
    </citation>
    <scope>NUCLEOTIDE SEQUENCE [LARGE SCALE GENOMIC DNA]</scope>
    <source>
        <strain evidence="2 3">ZKHCc1 1396</strain>
    </source>
</reference>
<dbReference type="InterPro" id="IPR003781">
    <property type="entry name" value="CoA-bd"/>
</dbReference>
<dbReference type="SMART" id="SM00881">
    <property type="entry name" value="CoA_binding"/>
    <property type="match status" value="1"/>
</dbReference>
<dbReference type="SUPFAM" id="SSF51735">
    <property type="entry name" value="NAD(P)-binding Rossmann-fold domains"/>
    <property type="match status" value="1"/>
</dbReference>
<sequence>MDDWRKNLIDDPTGIGALLGRSKRVAVLGIRPDTHPDKPAHAIPRFLKEHGFTVLPVPTHHEQGTILGEPVSASVKDVPGEVDVVEVFLRPEDINAHVDDLLAKKPRAVWFQKGIRNDAAAERLARAGIQVVQDHCMMVEWKTHHPHGG</sequence>
<gene>
    <name evidence="2" type="ORF">G4177_28925</name>
</gene>
<proteinExistence type="predicted"/>
<dbReference type="PANTHER" id="PTHR33303">
    <property type="entry name" value="CYTOPLASMIC PROTEIN-RELATED"/>
    <property type="match status" value="1"/>
</dbReference>
<comment type="caution">
    <text evidence="2">The sequence shown here is derived from an EMBL/GenBank/DDBJ whole genome shotgun (WGS) entry which is preliminary data.</text>
</comment>
<dbReference type="EMBL" id="JAAIYO010000011">
    <property type="protein sequence ID" value="MBE4752194.1"/>
    <property type="molecule type" value="Genomic_DNA"/>
</dbReference>